<evidence type="ECO:0000256" key="1">
    <source>
        <dbReference type="SAM" id="Phobius"/>
    </source>
</evidence>
<dbReference type="Proteomes" id="UP001596512">
    <property type="component" value="Unassembled WGS sequence"/>
</dbReference>
<gene>
    <name evidence="2" type="ORF">ACFQV2_11470</name>
</gene>
<keyword evidence="3" id="KW-1185">Reference proteome</keyword>
<keyword evidence="1" id="KW-0812">Transmembrane</keyword>
<proteinExistence type="predicted"/>
<sequence>MTALLIGGFPVLELWLDEDLRHSEFPIPSDTTWAQIALALGAGCLVAVGLDLWRGRSGLERAHPAWRTTFGLTGAALVGSSGVFLLLLTPPPPSEDVPGLSGGSFGHFQVIRNGPIELPVDLRWAVVPLAVGVALLVSAAVARRDG</sequence>
<accession>A0ABW2TK01</accession>
<protein>
    <submittedName>
        <fullName evidence="2">Uncharacterized protein</fullName>
    </submittedName>
</protein>
<reference evidence="3" key="1">
    <citation type="journal article" date="2019" name="Int. J. Syst. Evol. Microbiol.">
        <title>The Global Catalogue of Microorganisms (GCM) 10K type strain sequencing project: providing services to taxonomists for standard genome sequencing and annotation.</title>
        <authorList>
            <consortium name="The Broad Institute Genomics Platform"/>
            <consortium name="The Broad Institute Genome Sequencing Center for Infectious Disease"/>
            <person name="Wu L."/>
            <person name="Ma J."/>
        </authorList>
    </citation>
    <scope>NUCLEOTIDE SEQUENCE [LARGE SCALE GENOMIC DNA]</scope>
    <source>
        <strain evidence="3">JCM 17695</strain>
    </source>
</reference>
<name>A0ABW2TK01_9PSEU</name>
<feature type="transmembrane region" description="Helical" evidence="1">
    <location>
        <begin position="65"/>
        <end position="88"/>
    </location>
</feature>
<evidence type="ECO:0000313" key="2">
    <source>
        <dbReference type="EMBL" id="MFC7614075.1"/>
    </source>
</evidence>
<evidence type="ECO:0000313" key="3">
    <source>
        <dbReference type="Proteomes" id="UP001596512"/>
    </source>
</evidence>
<organism evidence="2 3">
    <name type="scientific">Actinokineospora soli</name>
    <dbReference type="NCBI Taxonomy" id="1048753"/>
    <lineage>
        <taxon>Bacteria</taxon>
        <taxon>Bacillati</taxon>
        <taxon>Actinomycetota</taxon>
        <taxon>Actinomycetes</taxon>
        <taxon>Pseudonocardiales</taxon>
        <taxon>Pseudonocardiaceae</taxon>
        <taxon>Actinokineospora</taxon>
    </lineage>
</organism>
<keyword evidence="1" id="KW-1133">Transmembrane helix</keyword>
<dbReference type="EMBL" id="JBHTEY010000004">
    <property type="protein sequence ID" value="MFC7614075.1"/>
    <property type="molecule type" value="Genomic_DNA"/>
</dbReference>
<comment type="caution">
    <text evidence="2">The sequence shown here is derived from an EMBL/GenBank/DDBJ whole genome shotgun (WGS) entry which is preliminary data.</text>
</comment>
<feature type="transmembrane region" description="Helical" evidence="1">
    <location>
        <begin position="122"/>
        <end position="142"/>
    </location>
</feature>
<keyword evidence="1" id="KW-0472">Membrane</keyword>
<feature type="transmembrane region" description="Helical" evidence="1">
    <location>
        <begin position="33"/>
        <end position="53"/>
    </location>
</feature>